<dbReference type="Pfam" id="PF13855">
    <property type="entry name" value="LRR_8"/>
    <property type="match status" value="2"/>
</dbReference>
<dbReference type="AlphaFoldDB" id="A0A2G4SRB4"/>
<evidence type="ECO:0000313" key="3">
    <source>
        <dbReference type="EMBL" id="PHZ11319.1"/>
    </source>
</evidence>
<dbReference type="GeneID" id="35445904"/>
<dbReference type="RefSeq" id="XP_023465027.1">
    <property type="nucleotide sequence ID" value="XM_023614915.1"/>
</dbReference>
<dbReference type="PANTHER" id="PTHR48051:SF1">
    <property type="entry name" value="RAS SUPPRESSOR PROTEIN 1"/>
    <property type="match status" value="1"/>
</dbReference>
<dbReference type="InterPro" id="IPR050216">
    <property type="entry name" value="LRR_domain-containing"/>
</dbReference>
<protein>
    <submittedName>
        <fullName evidence="3">L domain-like protein</fullName>
    </submittedName>
</protein>
<dbReference type="GO" id="GO:0005737">
    <property type="term" value="C:cytoplasm"/>
    <property type="evidence" value="ECO:0007669"/>
    <property type="project" value="TreeGrafter"/>
</dbReference>
<dbReference type="InterPro" id="IPR001611">
    <property type="entry name" value="Leu-rich_rpt"/>
</dbReference>
<accession>A0A2G4SRB4</accession>
<dbReference type="PRINTS" id="PR00019">
    <property type="entry name" value="LEURICHRPT"/>
</dbReference>
<dbReference type="SMART" id="SM00369">
    <property type="entry name" value="LRR_TYP"/>
    <property type="match status" value="7"/>
</dbReference>
<organism evidence="3 4">
    <name type="scientific">Rhizopus microsporus ATCC 52813</name>
    <dbReference type="NCBI Taxonomy" id="1340429"/>
    <lineage>
        <taxon>Eukaryota</taxon>
        <taxon>Fungi</taxon>
        <taxon>Fungi incertae sedis</taxon>
        <taxon>Mucoromycota</taxon>
        <taxon>Mucoromycotina</taxon>
        <taxon>Mucoromycetes</taxon>
        <taxon>Mucorales</taxon>
        <taxon>Mucorineae</taxon>
        <taxon>Rhizopodaceae</taxon>
        <taxon>Rhizopus</taxon>
    </lineage>
</organism>
<dbReference type="Gene3D" id="3.80.10.10">
    <property type="entry name" value="Ribonuclease Inhibitor"/>
    <property type="match status" value="2"/>
</dbReference>
<keyword evidence="1" id="KW-0433">Leucine-rich repeat</keyword>
<dbReference type="InterPro" id="IPR032675">
    <property type="entry name" value="LRR_dom_sf"/>
</dbReference>
<dbReference type="STRING" id="1340429.A0A2G4SRB4"/>
<reference evidence="3 4" key="1">
    <citation type="journal article" date="2016" name="Proc. Natl. Acad. Sci. U.S.A.">
        <title>Lipid metabolic changes in an early divergent fungus govern the establishment of a mutualistic symbiosis with endobacteria.</title>
        <authorList>
            <person name="Lastovetsky O.A."/>
            <person name="Gaspar M.L."/>
            <person name="Mondo S.J."/>
            <person name="LaButti K.M."/>
            <person name="Sandor L."/>
            <person name="Grigoriev I.V."/>
            <person name="Henry S.A."/>
            <person name="Pawlowska T.E."/>
        </authorList>
    </citation>
    <scope>NUCLEOTIDE SEQUENCE [LARGE SCALE GENOMIC DNA]</scope>
    <source>
        <strain evidence="3 4">ATCC 52813</strain>
    </source>
</reference>
<proteinExistence type="predicted"/>
<gene>
    <name evidence="3" type="ORF">RHIMIDRAFT_314177</name>
</gene>
<evidence type="ECO:0000256" key="2">
    <source>
        <dbReference type="ARBA" id="ARBA00022737"/>
    </source>
</evidence>
<evidence type="ECO:0000256" key="1">
    <source>
        <dbReference type="ARBA" id="ARBA00022614"/>
    </source>
</evidence>
<keyword evidence="4" id="KW-1185">Reference proteome</keyword>
<keyword evidence="2" id="KW-0677">Repeat</keyword>
<dbReference type="PROSITE" id="PS51450">
    <property type="entry name" value="LRR"/>
    <property type="match status" value="4"/>
</dbReference>
<sequence>MPPNIHNDLLDGKSLTGVLSLDKQPPVRYIEHGLLDIESCIDDSSVLGQHIKKNKKPIKREDVYIEKKFRLNQNGVIMLRRRGLTCKELFKLLPLRTTDSITELDISRNNLTMLPKEMFTYLNQIQVFNAASNQLKEISTEFYNLKQLKVLNLSQNQITHIPAELPKKTPNLITLRISGNQISQLPSTIRYWTHLKHLHLGSVYGGNQLKELPPTITRMQTLEDLDLSHNQLRLLPDNFFLFSLISLNLSHNQLDYIPKSIARCTRLKSLNLSKNHLTCLPSDLMNLHQLELFDISENLLCIMPAEILERLSSTALLITGNPLTRPGHCDLQQTSQDPYTKILSQMTQRALPRSPVQSPGTSRRRLVDPLCEVPSSSTLSLESLQQDDDATIDHELSFHARQLNISKPHYTSQDISPILLDTPGALPSETQLLPSLRELAARTIISEAVAIPFDLLPDHLAQDLRFTKSCSHCSRPFVNEWVTSVQVKSFAGHPAVVRRVRFCSLECWKLCMPPETKSVICVHK</sequence>
<dbReference type="PANTHER" id="PTHR48051">
    <property type="match status" value="1"/>
</dbReference>
<dbReference type="SUPFAM" id="SSF52058">
    <property type="entry name" value="L domain-like"/>
    <property type="match status" value="1"/>
</dbReference>
<name>A0A2G4SRB4_RHIZD</name>
<dbReference type="Proteomes" id="UP000242254">
    <property type="component" value="Unassembled WGS sequence"/>
</dbReference>
<evidence type="ECO:0000313" key="4">
    <source>
        <dbReference type="Proteomes" id="UP000242254"/>
    </source>
</evidence>
<dbReference type="SMART" id="SM00364">
    <property type="entry name" value="LRR_BAC"/>
    <property type="match status" value="6"/>
</dbReference>
<dbReference type="InterPro" id="IPR003591">
    <property type="entry name" value="Leu-rich_rpt_typical-subtyp"/>
</dbReference>
<dbReference type="EMBL" id="KZ303852">
    <property type="protein sequence ID" value="PHZ11319.1"/>
    <property type="molecule type" value="Genomic_DNA"/>
</dbReference>